<feature type="transmembrane region" description="Helical" evidence="7">
    <location>
        <begin position="169"/>
        <end position="193"/>
    </location>
</feature>
<feature type="transmembrane region" description="Helical" evidence="7">
    <location>
        <begin position="63"/>
        <end position="85"/>
    </location>
</feature>
<dbReference type="GO" id="GO:0005886">
    <property type="term" value="C:plasma membrane"/>
    <property type="evidence" value="ECO:0007669"/>
    <property type="project" value="UniProtKB-SubCell"/>
</dbReference>
<keyword evidence="5 7" id="KW-1133">Transmembrane helix</keyword>
<name>A0A1I3R4Y3_9EURY</name>
<evidence type="ECO:0000313" key="8">
    <source>
        <dbReference type="EMBL" id="SFJ40812.1"/>
    </source>
</evidence>
<dbReference type="OMA" id="HENMILA"/>
<feature type="transmembrane region" description="Helical" evidence="7">
    <location>
        <begin position="290"/>
        <end position="312"/>
    </location>
</feature>
<reference evidence="8 9" key="1">
    <citation type="submission" date="2016-10" db="EMBL/GenBank/DDBJ databases">
        <authorList>
            <person name="de Groot N.N."/>
        </authorList>
    </citation>
    <scope>NUCLEOTIDE SEQUENCE [LARGE SCALE GENOMIC DNA]</scope>
    <source>
        <strain evidence="8 9">SP2</strain>
    </source>
</reference>
<evidence type="ECO:0000256" key="5">
    <source>
        <dbReference type="ARBA" id="ARBA00022989"/>
    </source>
</evidence>
<feature type="transmembrane region" description="Helical" evidence="7">
    <location>
        <begin position="319"/>
        <end position="339"/>
    </location>
</feature>
<dbReference type="Gene3D" id="1.20.1630.10">
    <property type="entry name" value="Formate dehydrogenase/DMSO reductase domain"/>
    <property type="match status" value="1"/>
</dbReference>
<dbReference type="PANTHER" id="PTHR34856:SF2">
    <property type="entry name" value="PROTEIN NRFD"/>
    <property type="match status" value="1"/>
</dbReference>
<evidence type="ECO:0000256" key="2">
    <source>
        <dbReference type="ARBA" id="ARBA00008929"/>
    </source>
</evidence>
<accession>A0A1I3R4Y3</accession>
<dbReference type="InterPro" id="IPR052049">
    <property type="entry name" value="Electron_transfer_protein"/>
</dbReference>
<dbReference type="Pfam" id="PF03916">
    <property type="entry name" value="NrfD"/>
    <property type="match status" value="1"/>
</dbReference>
<feature type="transmembrane region" description="Helical" evidence="7">
    <location>
        <begin position="205"/>
        <end position="225"/>
    </location>
</feature>
<dbReference type="OrthoDB" id="41377at2157"/>
<evidence type="ECO:0000313" key="9">
    <source>
        <dbReference type="Proteomes" id="UP000182829"/>
    </source>
</evidence>
<dbReference type="RefSeq" id="WP_005577002.1">
    <property type="nucleotide sequence ID" value="NZ_FORO01000027.1"/>
</dbReference>
<organism evidence="8 9">
    <name type="scientific">Natronobacterium gregoryi</name>
    <dbReference type="NCBI Taxonomy" id="44930"/>
    <lineage>
        <taxon>Archaea</taxon>
        <taxon>Methanobacteriati</taxon>
        <taxon>Methanobacteriota</taxon>
        <taxon>Stenosarchaea group</taxon>
        <taxon>Halobacteria</taxon>
        <taxon>Halobacteriales</taxon>
        <taxon>Natrialbaceae</taxon>
        <taxon>Natronobacterium</taxon>
    </lineage>
</organism>
<dbReference type="PANTHER" id="PTHR34856">
    <property type="entry name" value="PROTEIN NRFD"/>
    <property type="match status" value="1"/>
</dbReference>
<comment type="subcellular location">
    <subcellularLocation>
        <location evidence="1">Cell membrane</location>
        <topology evidence="1">Multi-pass membrane protein</topology>
    </subcellularLocation>
</comment>
<comment type="similarity">
    <text evidence="2">Belongs to the NrfD family.</text>
</comment>
<feature type="transmembrane region" description="Helical" evidence="7">
    <location>
        <begin position="136"/>
        <end position="157"/>
    </location>
</feature>
<feature type="transmembrane region" description="Helical" evidence="7">
    <location>
        <begin position="20"/>
        <end position="43"/>
    </location>
</feature>
<feature type="transmembrane region" description="Helical" evidence="7">
    <location>
        <begin position="359"/>
        <end position="382"/>
    </location>
</feature>
<evidence type="ECO:0000256" key="6">
    <source>
        <dbReference type="ARBA" id="ARBA00023136"/>
    </source>
</evidence>
<feature type="transmembrane region" description="Helical" evidence="7">
    <location>
        <begin position="97"/>
        <end position="116"/>
    </location>
</feature>
<sequence length="417" mass="43333">MSQSTQSSAGPAGGEHSSRFYAWLAAIAVGLVVGLYGVVTLLLEGTAALGIDSQLPLGILLSTYEFFLMMSAGIMIGVIAVAAIFGISKYELVLKRGIVLSLATLAAGLFTIVIGLGRPERPAIQVFLSPNLSSPIWWMIMAAGLFGITLLALLYLLQWSDVDSRRPVTIVGVIGLLAGISVVVFAGMIFGLAETRPYYGGPLAPIYFLITGVMSGIAAMGLVTVAEYKATGTELGSELGEFVTKYVGGSLAAMLGLTIFAVAVKVIYGLTATSTSVAMAYEHMLLNSSFAPIYWLVGIVVGLIVPLALLLYPGTRTPNGVLAASAMALVGLFVTRYEFVVGGQVVSLTNDPSLQYPLVSYVPSGVELAIVVFAFALAALVYTVGQLLIDLDELPASLGDAEPATATPASAGGDDDD</sequence>
<dbReference type="EMBL" id="FORO01000027">
    <property type="protein sequence ID" value="SFJ40812.1"/>
    <property type="molecule type" value="Genomic_DNA"/>
</dbReference>
<protein>
    <submittedName>
        <fullName evidence="8">Prokaryotic molybdopterin-containing oxidoreductase family, membrane subunit</fullName>
    </submittedName>
</protein>
<evidence type="ECO:0000256" key="4">
    <source>
        <dbReference type="ARBA" id="ARBA00022692"/>
    </source>
</evidence>
<evidence type="ECO:0000256" key="1">
    <source>
        <dbReference type="ARBA" id="ARBA00004651"/>
    </source>
</evidence>
<dbReference type="Proteomes" id="UP000182829">
    <property type="component" value="Unassembled WGS sequence"/>
</dbReference>
<dbReference type="InterPro" id="IPR005614">
    <property type="entry name" value="NrfD-like"/>
</dbReference>
<dbReference type="GeneID" id="14210324"/>
<feature type="transmembrane region" description="Helical" evidence="7">
    <location>
        <begin position="246"/>
        <end position="270"/>
    </location>
</feature>
<proteinExistence type="inferred from homology"/>
<evidence type="ECO:0000256" key="7">
    <source>
        <dbReference type="SAM" id="Phobius"/>
    </source>
</evidence>
<keyword evidence="3" id="KW-1003">Cell membrane</keyword>
<dbReference type="AlphaFoldDB" id="A0A1I3R4Y3"/>
<evidence type="ECO:0000256" key="3">
    <source>
        <dbReference type="ARBA" id="ARBA00022475"/>
    </source>
</evidence>
<gene>
    <name evidence="8" type="ORF">SAMN05443661_12730</name>
</gene>
<keyword evidence="4 7" id="KW-0812">Transmembrane</keyword>
<keyword evidence="6 7" id="KW-0472">Membrane</keyword>